<comment type="caution">
    <text evidence="1">The sequence shown here is derived from an EMBL/GenBank/DDBJ whole genome shotgun (WGS) entry which is preliminary data.</text>
</comment>
<reference evidence="1" key="1">
    <citation type="submission" date="2020-05" db="EMBL/GenBank/DDBJ databases">
        <title>Large-scale comparative analyses of tick genomes elucidate their genetic diversity and vector capacities.</title>
        <authorList>
            <person name="Jia N."/>
            <person name="Wang J."/>
            <person name="Shi W."/>
            <person name="Du L."/>
            <person name="Sun Y."/>
            <person name="Zhan W."/>
            <person name="Jiang J."/>
            <person name="Wang Q."/>
            <person name="Zhang B."/>
            <person name="Ji P."/>
            <person name="Sakyi L.B."/>
            <person name="Cui X."/>
            <person name="Yuan T."/>
            <person name="Jiang B."/>
            <person name="Yang W."/>
            <person name="Lam T.T.-Y."/>
            <person name="Chang Q."/>
            <person name="Ding S."/>
            <person name="Wang X."/>
            <person name="Zhu J."/>
            <person name="Ruan X."/>
            <person name="Zhao L."/>
            <person name="Wei J."/>
            <person name="Que T."/>
            <person name="Du C."/>
            <person name="Cheng J."/>
            <person name="Dai P."/>
            <person name="Han X."/>
            <person name="Huang E."/>
            <person name="Gao Y."/>
            <person name="Liu J."/>
            <person name="Shao H."/>
            <person name="Ye R."/>
            <person name="Li L."/>
            <person name="Wei W."/>
            <person name="Wang X."/>
            <person name="Wang C."/>
            <person name="Yang T."/>
            <person name="Huo Q."/>
            <person name="Li W."/>
            <person name="Guo W."/>
            <person name="Chen H."/>
            <person name="Zhou L."/>
            <person name="Ni X."/>
            <person name="Tian J."/>
            <person name="Zhou Y."/>
            <person name="Sheng Y."/>
            <person name="Liu T."/>
            <person name="Pan Y."/>
            <person name="Xia L."/>
            <person name="Li J."/>
            <person name="Zhao F."/>
            <person name="Cao W."/>
        </authorList>
    </citation>
    <scope>NUCLEOTIDE SEQUENCE</scope>
    <source>
        <strain evidence="1">Hyas-2018</strain>
    </source>
</reference>
<name>A0ACB7S9A7_HYAAI</name>
<proteinExistence type="predicted"/>
<evidence type="ECO:0000313" key="1">
    <source>
        <dbReference type="EMBL" id="KAH6930531.1"/>
    </source>
</evidence>
<organism evidence="1 2">
    <name type="scientific">Hyalomma asiaticum</name>
    <name type="common">Tick</name>
    <dbReference type="NCBI Taxonomy" id="266040"/>
    <lineage>
        <taxon>Eukaryota</taxon>
        <taxon>Metazoa</taxon>
        <taxon>Ecdysozoa</taxon>
        <taxon>Arthropoda</taxon>
        <taxon>Chelicerata</taxon>
        <taxon>Arachnida</taxon>
        <taxon>Acari</taxon>
        <taxon>Parasitiformes</taxon>
        <taxon>Ixodida</taxon>
        <taxon>Ixodoidea</taxon>
        <taxon>Ixodidae</taxon>
        <taxon>Hyalomminae</taxon>
        <taxon>Hyalomma</taxon>
    </lineage>
</organism>
<sequence length="237" mass="26264">MKMASKTDAGQVSTAPTAAFDIVLRRTSTPRSRLPTKSLVRHLSEGLTAAIERSSKHSTELKATTDTSSLVFSLSMTIGEVKFLWNFTMAAQSIDDFYSQVTVPMLVMLAALKEQRERLFALLSKKDAEIKDYTSSGARASKRSLRTLPFDEDEFKEETTHLGVLKQRFSNLPEAAFAGDEVQKIMKVYQELSTLNQQKPGSPSSKQSPADACEQTGTSKDHMEESQPVHTSHCLLK</sequence>
<accession>A0ACB7S9A7</accession>
<evidence type="ECO:0000313" key="2">
    <source>
        <dbReference type="Proteomes" id="UP000821845"/>
    </source>
</evidence>
<dbReference type="Proteomes" id="UP000821845">
    <property type="component" value="Chromosome 5"/>
</dbReference>
<dbReference type="EMBL" id="CM023485">
    <property type="protein sequence ID" value="KAH6930531.1"/>
    <property type="molecule type" value="Genomic_DNA"/>
</dbReference>
<protein>
    <submittedName>
        <fullName evidence="1">Uncharacterized protein</fullName>
    </submittedName>
</protein>
<keyword evidence="2" id="KW-1185">Reference proteome</keyword>
<gene>
    <name evidence="1" type="ORF">HPB50_014658</name>
</gene>